<evidence type="ECO:0008006" key="11">
    <source>
        <dbReference type="Google" id="ProtNLM"/>
    </source>
</evidence>
<evidence type="ECO:0000256" key="5">
    <source>
        <dbReference type="ARBA" id="ARBA00022989"/>
    </source>
</evidence>
<feature type="compositionally biased region" description="Basic and acidic residues" evidence="7">
    <location>
        <begin position="95"/>
        <end position="108"/>
    </location>
</feature>
<feature type="transmembrane region" description="Helical" evidence="8">
    <location>
        <begin position="51"/>
        <end position="70"/>
    </location>
</feature>
<evidence type="ECO:0000256" key="6">
    <source>
        <dbReference type="ARBA" id="ARBA00023136"/>
    </source>
</evidence>
<dbReference type="InterPro" id="IPR013936">
    <property type="entry name" value="CRT-like"/>
</dbReference>
<keyword evidence="5 8" id="KW-1133">Transmembrane helix</keyword>
<evidence type="ECO:0000256" key="1">
    <source>
        <dbReference type="ARBA" id="ARBA00004141"/>
    </source>
</evidence>
<feature type="transmembrane region" description="Helical" evidence="8">
    <location>
        <begin position="312"/>
        <end position="330"/>
    </location>
</feature>
<evidence type="ECO:0000313" key="10">
    <source>
        <dbReference type="EMBL" id="CAE2289021.1"/>
    </source>
</evidence>
<feature type="region of interest" description="Disordered" evidence="7">
    <location>
        <begin position="95"/>
        <end position="117"/>
    </location>
</feature>
<evidence type="ECO:0000256" key="4">
    <source>
        <dbReference type="ARBA" id="ARBA00022692"/>
    </source>
</evidence>
<keyword evidence="3" id="KW-0813">Transport</keyword>
<dbReference type="EMBL" id="HBKQ01061636">
    <property type="protein sequence ID" value="CAE2289020.1"/>
    <property type="molecule type" value="Transcribed_RNA"/>
</dbReference>
<keyword evidence="4 8" id="KW-0812">Transmembrane</keyword>
<feature type="transmembrane region" description="Helical" evidence="8">
    <location>
        <begin position="176"/>
        <end position="195"/>
    </location>
</feature>
<gene>
    <name evidence="9" type="ORF">OAUR00152_LOCUS42052</name>
    <name evidence="10" type="ORF">OAUR00152_LOCUS42053</name>
</gene>
<dbReference type="AlphaFoldDB" id="A0A6U6LGZ5"/>
<dbReference type="InterPro" id="IPR037185">
    <property type="entry name" value="EmrE-like"/>
</dbReference>
<protein>
    <recommendedName>
        <fullName evidence="11">EamA domain-containing protein</fullName>
    </recommendedName>
</protein>
<feature type="transmembrane region" description="Helical" evidence="8">
    <location>
        <begin position="12"/>
        <end position="31"/>
    </location>
</feature>
<evidence type="ECO:0000313" key="9">
    <source>
        <dbReference type="EMBL" id="CAE2289020.1"/>
    </source>
</evidence>
<evidence type="ECO:0000256" key="7">
    <source>
        <dbReference type="SAM" id="MobiDB-lite"/>
    </source>
</evidence>
<evidence type="ECO:0000256" key="2">
    <source>
        <dbReference type="ARBA" id="ARBA00006690"/>
    </source>
</evidence>
<comment type="similarity">
    <text evidence="2">Belongs to the CRT-like transporter family.</text>
</comment>
<dbReference type="Pfam" id="PF08627">
    <property type="entry name" value="CRT-like"/>
    <property type="match status" value="1"/>
</dbReference>
<evidence type="ECO:0000256" key="3">
    <source>
        <dbReference type="ARBA" id="ARBA00022448"/>
    </source>
</evidence>
<feature type="transmembrane region" description="Helical" evidence="8">
    <location>
        <begin position="271"/>
        <end position="292"/>
    </location>
</feature>
<name>A0A6U6LGZ5_9STRA</name>
<evidence type="ECO:0000256" key="8">
    <source>
        <dbReference type="SAM" id="Phobius"/>
    </source>
</evidence>
<sequence>MLLNLARSDLSFLEISFLSGPTAAFVSAVATRVGDDVTFKFLCDAFPTGKLFFFLSTISPVILAAVLWPITATVQRCSCSANAIRGGVVSSNLGEHDRKLSDSSKGEDDASTCNPWKPSRSHAAIAVLDQIVTLLATAGGPQTPGYAQVIINQSMVPLTALASSVVFGRSFRLPQMVAAALIVLGSIFAGLSVLADEHGIRDDSNDQINEVETTPGVAVSVALFSAAQIPNAMAHIWREHLLKDEDKNRGIQSNLCATPLRILRLATSINIARAMISLALGMLMSLLSPSIAAAMSQGFEKISTNSDNATKLVMLNTLAWIVSKLSILWVSSGRGGAFLSSIAGAVALPLEVATFRYVAAESPHFLALLGLGLSLVGLIAYFKAAPGEFVSAESCHGHSPDDELYNEDSAVSDKISFPLMELDEVEGKWRSRKEYTEDTG</sequence>
<accession>A0A6U6LGZ5</accession>
<keyword evidence="6 8" id="KW-0472">Membrane</keyword>
<proteinExistence type="inferred from homology"/>
<comment type="subcellular location">
    <subcellularLocation>
        <location evidence="1">Membrane</location>
        <topology evidence="1">Multi-pass membrane protein</topology>
    </subcellularLocation>
</comment>
<dbReference type="EMBL" id="HBKQ01061637">
    <property type="protein sequence ID" value="CAE2289021.1"/>
    <property type="molecule type" value="Transcribed_RNA"/>
</dbReference>
<reference evidence="9" key="1">
    <citation type="submission" date="2021-01" db="EMBL/GenBank/DDBJ databases">
        <authorList>
            <person name="Corre E."/>
            <person name="Pelletier E."/>
            <person name="Niang G."/>
            <person name="Scheremetjew M."/>
            <person name="Finn R."/>
            <person name="Kale V."/>
            <person name="Holt S."/>
            <person name="Cochrane G."/>
            <person name="Meng A."/>
            <person name="Brown T."/>
            <person name="Cohen L."/>
        </authorList>
    </citation>
    <scope>NUCLEOTIDE SEQUENCE</scope>
    <source>
        <strain evidence="9">Isolate 1302-5</strain>
    </source>
</reference>
<dbReference type="GO" id="GO:0016020">
    <property type="term" value="C:membrane"/>
    <property type="evidence" value="ECO:0007669"/>
    <property type="project" value="UniProtKB-SubCell"/>
</dbReference>
<dbReference type="SUPFAM" id="SSF103481">
    <property type="entry name" value="Multidrug resistance efflux transporter EmrE"/>
    <property type="match status" value="1"/>
</dbReference>
<feature type="transmembrane region" description="Helical" evidence="8">
    <location>
        <begin position="337"/>
        <end position="359"/>
    </location>
</feature>
<feature type="transmembrane region" description="Helical" evidence="8">
    <location>
        <begin position="365"/>
        <end position="382"/>
    </location>
</feature>
<organism evidence="9">
    <name type="scientific">Odontella aurita</name>
    <dbReference type="NCBI Taxonomy" id="265563"/>
    <lineage>
        <taxon>Eukaryota</taxon>
        <taxon>Sar</taxon>
        <taxon>Stramenopiles</taxon>
        <taxon>Ochrophyta</taxon>
        <taxon>Bacillariophyta</taxon>
        <taxon>Mediophyceae</taxon>
        <taxon>Biddulphiophycidae</taxon>
        <taxon>Eupodiscales</taxon>
        <taxon>Odontellaceae</taxon>
        <taxon>Odontella</taxon>
    </lineage>
</organism>